<feature type="transmembrane region" description="Helical" evidence="14">
    <location>
        <begin position="40"/>
        <end position="61"/>
    </location>
</feature>
<organism evidence="15 16">
    <name type="scientific">Hapsidospora chrysogenum (strain ATCC 11550 / CBS 779.69 / DSM 880 / IAM 14645 / JCM 23072 / IMI 49137)</name>
    <name type="common">Acremonium chrysogenum</name>
    <dbReference type="NCBI Taxonomy" id="857340"/>
    <lineage>
        <taxon>Eukaryota</taxon>
        <taxon>Fungi</taxon>
        <taxon>Dikarya</taxon>
        <taxon>Ascomycota</taxon>
        <taxon>Pezizomycotina</taxon>
        <taxon>Sordariomycetes</taxon>
        <taxon>Hypocreomycetidae</taxon>
        <taxon>Hypocreales</taxon>
        <taxon>Bionectriaceae</taxon>
        <taxon>Hapsidospora</taxon>
    </lineage>
</organism>
<dbReference type="EMBL" id="JPKY01000010">
    <property type="protein sequence ID" value="KFH47357.1"/>
    <property type="molecule type" value="Genomic_DNA"/>
</dbReference>
<feature type="transmembrane region" description="Helical" evidence="14">
    <location>
        <begin position="148"/>
        <end position="166"/>
    </location>
</feature>
<feature type="transmembrane region" description="Helical" evidence="14">
    <location>
        <begin position="214"/>
        <end position="235"/>
    </location>
</feature>
<dbReference type="CDD" id="cd15028">
    <property type="entry name" value="7tm_Opsin-1_euk"/>
    <property type="match status" value="1"/>
</dbReference>
<feature type="transmembrane region" description="Helical" evidence="14">
    <location>
        <begin position="67"/>
        <end position="85"/>
    </location>
</feature>
<evidence type="ECO:0000256" key="5">
    <source>
        <dbReference type="ARBA" id="ARBA00022692"/>
    </source>
</evidence>
<keyword evidence="9" id="KW-0346">Stress response</keyword>
<evidence type="ECO:0000256" key="12">
    <source>
        <dbReference type="ARBA" id="ARBA00069581"/>
    </source>
</evidence>
<comment type="subcellular location">
    <subcellularLocation>
        <location evidence="1">Membrane</location>
        <topology evidence="1">Multi-pass membrane protein</topology>
    </subcellularLocation>
</comment>
<reference evidence="16" key="1">
    <citation type="journal article" date="2014" name="Genome Announc.">
        <title>Genome sequence and annotation of Acremonium chrysogenum, producer of the beta-lactam antibiotic cephalosporin C.</title>
        <authorList>
            <person name="Terfehr D."/>
            <person name="Dahlmann T.A."/>
            <person name="Specht T."/>
            <person name="Zadra I."/>
            <person name="Kuernsteiner H."/>
            <person name="Kueck U."/>
        </authorList>
    </citation>
    <scope>NUCLEOTIDE SEQUENCE [LARGE SCALE GENOMIC DNA]</scope>
    <source>
        <strain evidence="16">ATCC 11550 / CBS 779.69 / DSM 880 / IAM 14645 / JCM 23072 / IMI 49137</strain>
    </source>
</reference>
<proteinExistence type="inferred from homology"/>
<evidence type="ECO:0000256" key="14">
    <source>
        <dbReference type="SAM" id="Phobius"/>
    </source>
</evidence>
<evidence type="ECO:0000256" key="3">
    <source>
        <dbReference type="ARBA" id="ARBA00022543"/>
    </source>
</evidence>
<evidence type="ECO:0000256" key="11">
    <source>
        <dbReference type="ARBA" id="ARBA00023170"/>
    </source>
</evidence>
<dbReference type="PANTHER" id="PTHR28286:SF2">
    <property type="entry name" value="BACTERIORHODOPSIN _OPSIN, NOPA (EUROFUNG)"/>
    <property type="match status" value="1"/>
</dbReference>
<dbReference type="InterPro" id="IPR001425">
    <property type="entry name" value="Arc/bac/fun_rhodopsins"/>
</dbReference>
<dbReference type="GO" id="GO:0009881">
    <property type="term" value="F:photoreceptor activity"/>
    <property type="evidence" value="ECO:0007669"/>
    <property type="project" value="UniProtKB-KW"/>
</dbReference>
<dbReference type="GO" id="GO:0007602">
    <property type="term" value="P:phototransduction"/>
    <property type="evidence" value="ECO:0007669"/>
    <property type="project" value="UniProtKB-KW"/>
</dbReference>
<keyword evidence="3" id="KW-0600">Photoreceptor protein</keyword>
<feature type="transmembrane region" description="Helical" evidence="14">
    <location>
        <begin position="175"/>
        <end position="194"/>
    </location>
</feature>
<dbReference type="GO" id="GO:0005216">
    <property type="term" value="F:monoatomic ion channel activity"/>
    <property type="evidence" value="ECO:0007669"/>
    <property type="project" value="InterPro"/>
</dbReference>
<keyword evidence="16" id="KW-1185">Reference proteome</keyword>
<keyword evidence="10 14" id="KW-0472">Membrane</keyword>
<dbReference type="Gene3D" id="1.20.1070.10">
    <property type="entry name" value="Rhodopsin 7-helix transmembrane proteins"/>
    <property type="match status" value="1"/>
</dbReference>
<keyword evidence="7 14" id="KW-1133">Transmembrane helix</keyword>
<evidence type="ECO:0000313" key="15">
    <source>
        <dbReference type="EMBL" id="KFH47357.1"/>
    </source>
</evidence>
<dbReference type="PROSITE" id="PS00950">
    <property type="entry name" value="BACTERIAL_OPSIN_1"/>
    <property type="match status" value="1"/>
</dbReference>
<dbReference type="GO" id="GO:0005783">
    <property type="term" value="C:endoplasmic reticulum"/>
    <property type="evidence" value="ECO:0007669"/>
    <property type="project" value="TreeGrafter"/>
</dbReference>
<keyword evidence="11" id="KW-0675">Receptor</keyword>
<name>A0A086TDC5_HAPC1</name>
<dbReference type="Proteomes" id="UP000029964">
    <property type="component" value="Unassembled WGS sequence"/>
</dbReference>
<dbReference type="FunFam" id="1.20.1070.10:FF:000160">
    <property type="entry name" value="Related to Opsin-1"/>
    <property type="match status" value="1"/>
</dbReference>
<evidence type="ECO:0000256" key="1">
    <source>
        <dbReference type="ARBA" id="ARBA00004141"/>
    </source>
</evidence>
<keyword evidence="6" id="KW-0681">Retinal protein</keyword>
<gene>
    <name evidence="15" type="ORF">ACRE_018010</name>
</gene>
<dbReference type="GO" id="GO:0005886">
    <property type="term" value="C:plasma membrane"/>
    <property type="evidence" value="ECO:0007669"/>
    <property type="project" value="TreeGrafter"/>
</dbReference>
<dbReference type="PRINTS" id="PR00251">
    <property type="entry name" value="BACTRLOPSIN"/>
</dbReference>
<evidence type="ECO:0000313" key="16">
    <source>
        <dbReference type="Proteomes" id="UP000029964"/>
    </source>
</evidence>
<comment type="similarity">
    <text evidence="2">Belongs to the archaeal/bacterial/fungal opsin family.</text>
</comment>
<dbReference type="AlphaFoldDB" id="A0A086TDC5"/>
<accession>A0A086TDC5</accession>
<comment type="caution">
    <text evidence="15">The sequence shown here is derived from an EMBL/GenBank/DDBJ whole genome shotgun (WGS) entry which is preliminary data.</text>
</comment>
<evidence type="ECO:0000256" key="10">
    <source>
        <dbReference type="ARBA" id="ARBA00023136"/>
    </source>
</evidence>
<evidence type="ECO:0000256" key="9">
    <source>
        <dbReference type="ARBA" id="ARBA00023016"/>
    </source>
</evidence>
<dbReference type="SMART" id="SM01021">
    <property type="entry name" value="Bac_rhodopsin"/>
    <property type="match status" value="1"/>
</dbReference>
<evidence type="ECO:0000256" key="8">
    <source>
        <dbReference type="ARBA" id="ARBA00022991"/>
    </source>
</evidence>
<keyword evidence="5 14" id="KW-0812">Transmembrane</keyword>
<dbReference type="SUPFAM" id="SSF81321">
    <property type="entry name" value="Family A G protein-coupled receptor-like"/>
    <property type="match status" value="1"/>
</dbReference>
<keyword evidence="4" id="KW-0716">Sensory transduction</keyword>
<evidence type="ECO:0000256" key="13">
    <source>
        <dbReference type="ARBA" id="ARBA00078035"/>
    </source>
</evidence>
<evidence type="ECO:0000256" key="4">
    <source>
        <dbReference type="ARBA" id="ARBA00022606"/>
    </source>
</evidence>
<evidence type="ECO:0000256" key="6">
    <source>
        <dbReference type="ARBA" id="ARBA00022925"/>
    </source>
</evidence>
<dbReference type="HOGENOM" id="CLU_054785_0_0_1"/>
<keyword evidence="8" id="KW-0157">Chromophore</keyword>
<dbReference type="PANTHER" id="PTHR28286">
    <property type="match status" value="1"/>
</dbReference>
<evidence type="ECO:0000256" key="7">
    <source>
        <dbReference type="ARBA" id="ARBA00022989"/>
    </source>
</evidence>
<protein>
    <recommendedName>
        <fullName evidence="12">Opsin-like protein carO</fullName>
    </recommendedName>
    <alternativeName>
        <fullName evidence="13">Carotenoid biosynthesis cluster protein O</fullName>
    </alternativeName>
</protein>
<evidence type="ECO:0000256" key="2">
    <source>
        <dbReference type="ARBA" id="ARBA00008130"/>
    </source>
</evidence>
<feature type="transmembrane region" description="Helical" evidence="14">
    <location>
        <begin position="247"/>
        <end position="267"/>
    </location>
</feature>
<dbReference type="InterPro" id="IPR018229">
    <property type="entry name" value="Rhodopsin_retinal_BS"/>
</dbReference>
<dbReference type="Pfam" id="PF01036">
    <property type="entry name" value="Bac_rhodopsin"/>
    <property type="match status" value="1"/>
</dbReference>
<sequence>MGFEDAVHGLAGHLKSDPITILVATDPTYHHASHGGLRTLWVVFVLMVLAAISFTFLSWNVPVQRRVYHIITTIITLTAAVSYFAMATGHATTYACTRVKDSHKHKPDTYHDVCRQVFWVRYVDWSITTPLMILDLCLLAGVDGAHTLMAIVADIFMMLTGLFAAIGRRRSVQRWGWFIIACLSYVFVIWHVALHGTKAAKARGDRVSKLFGSLATFTLVLWVIYPIAASVWGIAGGSKKLSVDGEIITYAVLDILVKVVFGFWLLLATRKIPESIIEINGYWSQGLSTEGRIRIGEEEGA</sequence>
<dbReference type="OrthoDB" id="10261467at2759"/>